<dbReference type="EMBL" id="BMAO01002026">
    <property type="protein sequence ID" value="GFQ77610.1"/>
    <property type="molecule type" value="Genomic_DNA"/>
</dbReference>
<feature type="region of interest" description="Disordered" evidence="1">
    <location>
        <begin position="56"/>
        <end position="103"/>
    </location>
</feature>
<keyword evidence="3" id="KW-1185">Reference proteome</keyword>
<comment type="caution">
    <text evidence="2">The sequence shown here is derived from an EMBL/GenBank/DDBJ whole genome shotgun (WGS) entry which is preliminary data.</text>
</comment>
<protein>
    <submittedName>
        <fullName evidence="2">Uncharacterized protein</fullName>
    </submittedName>
</protein>
<proteinExistence type="predicted"/>
<dbReference type="AlphaFoldDB" id="A0A8X6II36"/>
<evidence type="ECO:0000256" key="1">
    <source>
        <dbReference type="SAM" id="MobiDB-lite"/>
    </source>
</evidence>
<sequence>MSSPFACSSLKIYIYICKDQRRYLNFSNMDDKMNEHSQLVCSDVIDHKKKISDEDGHFRDTANLPFPPSDGTEGHSKFYSKDPLTLSDDSETEYEDVEKGNKDGNVEKRKIDLVEKNETHVEKKHKIKLFVDSSSDDDSNKGVNRFVLSKNRKSDDVLSKNCEANDDDELHAFPETKANGMMDEEKIFEKKGGEGKGKYFF</sequence>
<evidence type="ECO:0000313" key="2">
    <source>
        <dbReference type="EMBL" id="GFQ77610.1"/>
    </source>
</evidence>
<evidence type="ECO:0000313" key="3">
    <source>
        <dbReference type="Proteomes" id="UP000887116"/>
    </source>
</evidence>
<accession>A0A8X6II36</accession>
<gene>
    <name evidence="2" type="ORF">TNCT_290221</name>
</gene>
<dbReference type="Proteomes" id="UP000887116">
    <property type="component" value="Unassembled WGS sequence"/>
</dbReference>
<name>A0A8X6II36_TRICU</name>
<reference evidence="2" key="1">
    <citation type="submission" date="2020-07" db="EMBL/GenBank/DDBJ databases">
        <title>Multicomponent nature underlies the extraordinary mechanical properties of spider dragline silk.</title>
        <authorList>
            <person name="Kono N."/>
            <person name="Nakamura H."/>
            <person name="Mori M."/>
            <person name="Yoshida Y."/>
            <person name="Ohtoshi R."/>
            <person name="Malay A.D."/>
            <person name="Moran D.A.P."/>
            <person name="Tomita M."/>
            <person name="Numata K."/>
            <person name="Arakawa K."/>
        </authorList>
    </citation>
    <scope>NUCLEOTIDE SEQUENCE</scope>
</reference>
<organism evidence="2 3">
    <name type="scientific">Trichonephila clavata</name>
    <name type="common">Joro spider</name>
    <name type="synonym">Nephila clavata</name>
    <dbReference type="NCBI Taxonomy" id="2740835"/>
    <lineage>
        <taxon>Eukaryota</taxon>
        <taxon>Metazoa</taxon>
        <taxon>Ecdysozoa</taxon>
        <taxon>Arthropoda</taxon>
        <taxon>Chelicerata</taxon>
        <taxon>Arachnida</taxon>
        <taxon>Araneae</taxon>
        <taxon>Araneomorphae</taxon>
        <taxon>Entelegynae</taxon>
        <taxon>Araneoidea</taxon>
        <taxon>Nephilidae</taxon>
        <taxon>Trichonephila</taxon>
    </lineage>
</organism>